<evidence type="ECO:0000256" key="4">
    <source>
        <dbReference type="ARBA" id="ARBA00022448"/>
    </source>
</evidence>
<dbReference type="GO" id="GO:0015297">
    <property type="term" value="F:antiporter activity"/>
    <property type="evidence" value="ECO:0007669"/>
    <property type="project" value="InterPro"/>
</dbReference>
<evidence type="ECO:0000256" key="6">
    <source>
        <dbReference type="SAM" id="Phobius"/>
    </source>
</evidence>
<sequence>MKLIFDFAMPMMIGSLFQQLYNTVDAVIMGKYEGPDALASIAAAFPLMFFMMSAITGMTMGVSVIISQLYGAGDQEQLKKAVSTSMIFLVGMSAVITAVGLVIIIKELTFDKEMFRHIVSFSVPTAIQQSIVSLGMMSVQGTLNGPKRACGEP</sequence>
<dbReference type="InterPro" id="IPR002528">
    <property type="entry name" value="MATE_fam"/>
</dbReference>
<protein>
    <recommendedName>
        <fullName evidence="3">Probable multidrug resistance protein NorM</fullName>
    </recommendedName>
    <alternativeName>
        <fullName evidence="5">Multidrug-efflux transporter</fullName>
    </alternativeName>
</protein>
<gene>
    <name evidence="7" type="ORF">AULFYP135_00341</name>
</gene>
<proteinExistence type="inferred from homology"/>
<dbReference type="PANTHER" id="PTHR43298">
    <property type="entry name" value="MULTIDRUG RESISTANCE PROTEIN NORM-RELATED"/>
    <property type="match status" value="1"/>
</dbReference>
<comment type="function">
    <text evidence="1">Multidrug efflux pump.</text>
</comment>
<evidence type="ECO:0000256" key="3">
    <source>
        <dbReference type="ARBA" id="ARBA00020268"/>
    </source>
</evidence>
<dbReference type="PANTHER" id="PTHR43298:SF2">
    <property type="entry name" value="FMN_FAD EXPORTER YEEO-RELATED"/>
    <property type="match status" value="1"/>
</dbReference>
<dbReference type="AlphaFoldDB" id="A0A6N2RB86"/>
<keyword evidence="6" id="KW-0472">Membrane</keyword>
<evidence type="ECO:0000313" key="7">
    <source>
        <dbReference type="EMBL" id="VYS78127.1"/>
    </source>
</evidence>
<organism evidence="7">
    <name type="scientific">uncultured Anaerotruncus sp</name>
    <dbReference type="NCBI Taxonomy" id="905011"/>
    <lineage>
        <taxon>Bacteria</taxon>
        <taxon>Bacillati</taxon>
        <taxon>Bacillota</taxon>
        <taxon>Clostridia</taxon>
        <taxon>Eubacteriales</taxon>
        <taxon>Oscillospiraceae</taxon>
        <taxon>Anaerotruncus</taxon>
        <taxon>environmental samples</taxon>
    </lineage>
</organism>
<evidence type="ECO:0000256" key="1">
    <source>
        <dbReference type="ARBA" id="ARBA00003408"/>
    </source>
</evidence>
<reference evidence="7" key="1">
    <citation type="submission" date="2019-11" db="EMBL/GenBank/DDBJ databases">
        <authorList>
            <person name="Feng L."/>
        </authorList>
    </citation>
    <scope>NUCLEOTIDE SEQUENCE</scope>
    <source>
        <strain evidence="7">AundefinedLFYP135</strain>
    </source>
</reference>
<dbReference type="GO" id="GO:0005886">
    <property type="term" value="C:plasma membrane"/>
    <property type="evidence" value="ECO:0007669"/>
    <property type="project" value="TreeGrafter"/>
</dbReference>
<evidence type="ECO:0000256" key="5">
    <source>
        <dbReference type="ARBA" id="ARBA00031636"/>
    </source>
</evidence>
<evidence type="ECO:0000256" key="2">
    <source>
        <dbReference type="ARBA" id="ARBA00010199"/>
    </source>
</evidence>
<dbReference type="GO" id="GO:0042910">
    <property type="term" value="F:xenobiotic transmembrane transporter activity"/>
    <property type="evidence" value="ECO:0007669"/>
    <property type="project" value="InterPro"/>
</dbReference>
<keyword evidence="6" id="KW-0812">Transmembrane</keyword>
<dbReference type="Pfam" id="PF01554">
    <property type="entry name" value="MatE"/>
    <property type="match status" value="1"/>
</dbReference>
<name>A0A6N2RB86_9FIRM</name>
<dbReference type="InterPro" id="IPR050222">
    <property type="entry name" value="MATE_MdtK"/>
</dbReference>
<accession>A0A6N2RB86</accession>
<dbReference type="EMBL" id="CACRSL010000003">
    <property type="protein sequence ID" value="VYS78127.1"/>
    <property type="molecule type" value="Genomic_DNA"/>
</dbReference>
<feature type="transmembrane region" description="Helical" evidence="6">
    <location>
        <begin position="42"/>
        <end position="66"/>
    </location>
</feature>
<keyword evidence="4" id="KW-0813">Transport</keyword>
<comment type="similarity">
    <text evidence="2">Belongs to the multi antimicrobial extrusion (MATE) (TC 2.A.66.1) family.</text>
</comment>
<keyword evidence="6" id="KW-1133">Transmembrane helix</keyword>
<feature type="transmembrane region" description="Helical" evidence="6">
    <location>
        <begin position="86"/>
        <end position="105"/>
    </location>
</feature>